<keyword evidence="1" id="KW-0472">Membrane</keyword>
<feature type="transmembrane region" description="Helical" evidence="1">
    <location>
        <begin position="84"/>
        <end position="103"/>
    </location>
</feature>
<feature type="transmembrane region" description="Helical" evidence="1">
    <location>
        <begin position="115"/>
        <end position="135"/>
    </location>
</feature>
<feature type="transmembrane region" description="Helical" evidence="1">
    <location>
        <begin position="32"/>
        <end position="54"/>
    </location>
</feature>
<proteinExistence type="predicted"/>
<evidence type="ECO:0000256" key="1">
    <source>
        <dbReference type="SAM" id="Phobius"/>
    </source>
</evidence>
<keyword evidence="1" id="KW-1133">Transmembrane helix</keyword>
<sequence length="190" mass="20451">MTDNTRLTFVDAVAEGFRNWRSTSGTATRPEFWYWFLFTALASIVASTIDSVFLPPSALVIPENLDAFTGDQIREILDVTLSESIWTVSTLITVSLFIPTLTVTIRRFREAGSAVAFAWAVHLIGPLSTVVLFSLGYTTADMVDAGISDANAGSVLVIALAMLGLVAANLAALIIWIVVAARPAKSTEPR</sequence>
<evidence type="ECO:0000313" key="2">
    <source>
        <dbReference type="EMBL" id="CAB4630626.1"/>
    </source>
</evidence>
<organism evidence="2">
    <name type="scientific">freshwater metagenome</name>
    <dbReference type="NCBI Taxonomy" id="449393"/>
    <lineage>
        <taxon>unclassified sequences</taxon>
        <taxon>metagenomes</taxon>
        <taxon>ecological metagenomes</taxon>
    </lineage>
</organism>
<dbReference type="GO" id="GO:0016020">
    <property type="term" value="C:membrane"/>
    <property type="evidence" value="ECO:0007669"/>
    <property type="project" value="InterPro"/>
</dbReference>
<reference evidence="2" key="1">
    <citation type="submission" date="2020-05" db="EMBL/GenBank/DDBJ databases">
        <authorList>
            <person name="Chiriac C."/>
            <person name="Salcher M."/>
            <person name="Ghai R."/>
            <person name="Kavagutti S V."/>
        </authorList>
    </citation>
    <scope>NUCLEOTIDE SEQUENCE</scope>
</reference>
<dbReference type="InterPro" id="IPR008523">
    <property type="entry name" value="DUF805"/>
</dbReference>
<dbReference type="EMBL" id="CAEZVJ010000074">
    <property type="protein sequence ID" value="CAB4630626.1"/>
    <property type="molecule type" value="Genomic_DNA"/>
</dbReference>
<name>A0A6J6J1E9_9ZZZZ</name>
<protein>
    <submittedName>
        <fullName evidence="2">Unannotated protein</fullName>
    </submittedName>
</protein>
<dbReference type="Pfam" id="PF05656">
    <property type="entry name" value="DUF805"/>
    <property type="match status" value="1"/>
</dbReference>
<gene>
    <name evidence="2" type="ORF">UFOPK1961_00730</name>
</gene>
<keyword evidence="1" id="KW-0812">Transmembrane</keyword>
<dbReference type="AlphaFoldDB" id="A0A6J6J1E9"/>
<accession>A0A6J6J1E9</accession>
<feature type="transmembrane region" description="Helical" evidence="1">
    <location>
        <begin position="155"/>
        <end position="181"/>
    </location>
</feature>